<dbReference type="HOGENOM" id="CLU_019609_0_0_1"/>
<keyword evidence="3" id="KW-1185">Reference proteome</keyword>
<sequence>MGSHQQHTDSLEQALTLVSRPGGIEDFRMSSRSIAQNRLPADVLFEIFGTSQASSESDLFRLAHVCLAWRHVIHEHSAFWSTIPLDLGKRDQGEKAAFWVDRAGERLLSIKIEDTSRPQNNDGDRLLSDAPLVHLGVILRSFMDRWTSFIVSASPSKMDTILRLCSGFTPKLTNIKITVVADDPHVMTPLIVPFSLPSDHGSSEIVVSTTRCLPTFWSIGRNITNLNIDCYAPDFQDTLELLRACPNLMWCSLHIPDSEGDLPPAWTKVQLPHLIGLHMLFFYDTLGRLLDALEVPLLQCLIVQQFSWDEAAVQAFWSFFRRCRNLEKIYLHDDDHNDEHMEHGFGEAPITLGSVIDLDVHGNYIAASLFRKLSFPNLKKLELQNLPFDIFHSYASLAMHLTEISLFDIFDIPDVRTPTLLLPSLTALTLRQSSEVLDFLTAPRLESLSVRCDYDKATAQHLGKSLPQFLRRQRPALRSLGLFGWDASDEEMIGLMKEAPSLKKLALHGCSVSDDVLHALVVPLSTSTSVDAGPEQEISTRADGSCLLPELTAVILSNNPHITPLGVIEFLKSRNSRSSSARPPPHVEAEIIFRGSIRAELTRDEYDTIQSYGGISLGVQFAPRCEGPE</sequence>
<dbReference type="PANTHER" id="PTHR13318:SF95">
    <property type="entry name" value="F-BOX PROTEIN YLR352W"/>
    <property type="match status" value="1"/>
</dbReference>
<organism evidence="2 3">
    <name type="scientific">Botryobasidium botryosum (strain FD-172 SS1)</name>
    <dbReference type="NCBI Taxonomy" id="930990"/>
    <lineage>
        <taxon>Eukaryota</taxon>
        <taxon>Fungi</taxon>
        <taxon>Dikarya</taxon>
        <taxon>Basidiomycota</taxon>
        <taxon>Agaricomycotina</taxon>
        <taxon>Agaricomycetes</taxon>
        <taxon>Cantharellales</taxon>
        <taxon>Botryobasidiaceae</taxon>
        <taxon>Botryobasidium</taxon>
    </lineage>
</organism>
<dbReference type="InterPro" id="IPR001810">
    <property type="entry name" value="F-box_dom"/>
</dbReference>
<evidence type="ECO:0000259" key="1">
    <source>
        <dbReference type="Pfam" id="PF12937"/>
    </source>
</evidence>
<dbReference type="EMBL" id="KL198029">
    <property type="protein sequence ID" value="KDQ16001.1"/>
    <property type="molecule type" value="Genomic_DNA"/>
</dbReference>
<name>A0A067MWS7_BOTB1</name>
<dbReference type="Gene3D" id="1.20.1280.50">
    <property type="match status" value="1"/>
</dbReference>
<feature type="domain" description="F-box" evidence="1">
    <location>
        <begin position="37"/>
        <end position="83"/>
    </location>
</feature>
<evidence type="ECO:0000313" key="2">
    <source>
        <dbReference type="EMBL" id="KDQ16001.1"/>
    </source>
</evidence>
<dbReference type="OrthoDB" id="3249706at2759"/>
<reference evidence="3" key="1">
    <citation type="journal article" date="2014" name="Proc. Natl. Acad. Sci. U.S.A.">
        <title>Extensive sampling of basidiomycete genomes demonstrates inadequacy of the white-rot/brown-rot paradigm for wood decay fungi.</title>
        <authorList>
            <person name="Riley R."/>
            <person name="Salamov A.A."/>
            <person name="Brown D.W."/>
            <person name="Nagy L.G."/>
            <person name="Floudas D."/>
            <person name="Held B.W."/>
            <person name="Levasseur A."/>
            <person name="Lombard V."/>
            <person name="Morin E."/>
            <person name="Otillar R."/>
            <person name="Lindquist E.A."/>
            <person name="Sun H."/>
            <person name="LaButti K.M."/>
            <person name="Schmutz J."/>
            <person name="Jabbour D."/>
            <person name="Luo H."/>
            <person name="Baker S.E."/>
            <person name="Pisabarro A.G."/>
            <person name="Walton J.D."/>
            <person name="Blanchette R.A."/>
            <person name="Henrissat B."/>
            <person name="Martin F."/>
            <person name="Cullen D."/>
            <person name="Hibbett D.S."/>
            <person name="Grigoriev I.V."/>
        </authorList>
    </citation>
    <scope>NUCLEOTIDE SEQUENCE [LARGE SCALE GENOMIC DNA]</scope>
    <source>
        <strain evidence="3">FD-172 SS1</strain>
    </source>
</reference>
<evidence type="ECO:0000313" key="3">
    <source>
        <dbReference type="Proteomes" id="UP000027195"/>
    </source>
</evidence>
<dbReference type="SUPFAM" id="SSF52047">
    <property type="entry name" value="RNI-like"/>
    <property type="match status" value="1"/>
</dbReference>
<gene>
    <name evidence="2" type="ORF">BOTBODRAFT_144748</name>
</gene>
<dbReference type="Gene3D" id="3.80.10.10">
    <property type="entry name" value="Ribonuclease Inhibitor"/>
    <property type="match status" value="1"/>
</dbReference>
<dbReference type="PANTHER" id="PTHR13318">
    <property type="entry name" value="PARTNER OF PAIRED, ISOFORM B-RELATED"/>
    <property type="match status" value="1"/>
</dbReference>
<dbReference type="SUPFAM" id="SSF81383">
    <property type="entry name" value="F-box domain"/>
    <property type="match status" value="1"/>
</dbReference>
<dbReference type="Proteomes" id="UP000027195">
    <property type="component" value="Unassembled WGS sequence"/>
</dbReference>
<dbReference type="InterPro" id="IPR036047">
    <property type="entry name" value="F-box-like_dom_sf"/>
</dbReference>
<protein>
    <recommendedName>
        <fullName evidence="1">F-box domain-containing protein</fullName>
    </recommendedName>
</protein>
<dbReference type="GO" id="GO:0031146">
    <property type="term" value="P:SCF-dependent proteasomal ubiquitin-dependent protein catabolic process"/>
    <property type="evidence" value="ECO:0007669"/>
    <property type="project" value="TreeGrafter"/>
</dbReference>
<proteinExistence type="predicted"/>
<dbReference type="InterPro" id="IPR032675">
    <property type="entry name" value="LRR_dom_sf"/>
</dbReference>
<dbReference type="InParanoid" id="A0A067MWS7"/>
<dbReference type="Pfam" id="PF12937">
    <property type="entry name" value="F-box-like"/>
    <property type="match status" value="1"/>
</dbReference>
<accession>A0A067MWS7</accession>
<dbReference type="AlphaFoldDB" id="A0A067MWS7"/>
<dbReference type="GO" id="GO:0019005">
    <property type="term" value="C:SCF ubiquitin ligase complex"/>
    <property type="evidence" value="ECO:0007669"/>
    <property type="project" value="TreeGrafter"/>
</dbReference>